<dbReference type="InterPro" id="IPR036397">
    <property type="entry name" value="RNaseH_sf"/>
</dbReference>
<keyword evidence="1" id="KW-0732">Signal</keyword>
<dbReference type="Gene3D" id="3.30.420.10">
    <property type="entry name" value="Ribonuclease H-like superfamily/Ribonuclease H"/>
    <property type="match status" value="1"/>
</dbReference>
<feature type="chain" id="PRO_5044023902" description="RNase H type-1 domain-containing protein" evidence="1">
    <location>
        <begin position="19"/>
        <end position="147"/>
    </location>
</feature>
<dbReference type="GO" id="GO:0003676">
    <property type="term" value="F:nucleic acid binding"/>
    <property type="evidence" value="ECO:0007669"/>
    <property type="project" value="InterPro"/>
</dbReference>
<organism evidence="2 3">
    <name type="scientific">Exocentrus adspersus</name>
    <dbReference type="NCBI Taxonomy" id="1586481"/>
    <lineage>
        <taxon>Eukaryota</taxon>
        <taxon>Metazoa</taxon>
        <taxon>Ecdysozoa</taxon>
        <taxon>Arthropoda</taxon>
        <taxon>Hexapoda</taxon>
        <taxon>Insecta</taxon>
        <taxon>Pterygota</taxon>
        <taxon>Neoptera</taxon>
        <taxon>Endopterygota</taxon>
        <taxon>Coleoptera</taxon>
        <taxon>Polyphaga</taxon>
        <taxon>Cucujiformia</taxon>
        <taxon>Chrysomeloidea</taxon>
        <taxon>Cerambycidae</taxon>
        <taxon>Lamiinae</taxon>
        <taxon>Acanthocinini</taxon>
        <taxon>Exocentrus</taxon>
    </lineage>
</organism>
<sequence>MVEIVIFCFSIFLNIVISDSKSALQKITRNKVSKELDHISMLTKRLIIEAKQNNINIKLVWIPGHMNIIGNELADKNGNDGKSCTTVTKDAYCECGQDEDLNHILFECINKINNFDLYFNLMQACKIDTPSSIEMIVAKTLAMKEHC</sequence>
<feature type="signal peptide" evidence="1">
    <location>
        <begin position="1"/>
        <end position="18"/>
    </location>
</feature>
<evidence type="ECO:0000313" key="2">
    <source>
        <dbReference type="EMBL" id="KAJ8910949.1"/>
    </source>
</evidence>
<dbReference type="SUPFAM" id="SSF53098">
    <property type="entry name" value="Ribonuclease H-like"/>
    <property type="match status" value="1"/>
</dbReference>
<comment type="caution">
    <text evidence="2">The sequence shown here is derived from an EMBL/GenBank/DDBJ whole genome shotgun (WGS) entry which is preliminary data.</text>
</comment>
<dbReference type="AlphaFoldDB" id="A0AAV8V9R2"/>
<reference evidence="2 3" key="1">
    <citation type="journal article" date="2023" name="Insect Mol. Biol.">
        <title>Genome sequencing provides insights into the evolution of gene families encoding plant cell wall-degrading enzymes in longhorned beetles.</title>
        <authorList>
            <person name="Shin N.R."/>
            <person name="Okamura Y."/>
            <person name="Kirsch R."/>
            <person name="Pauchet Y."/>
        </authorList>
    </citation>
    <scope>NUCLEOTIDE SEQUENCE [LARGE SCALE GENOMIC DNA]</scope>
    <source>
        <strain evidence="2">EAD_L_NR</strain>
    </source>
</reference>
<keyword evidence="3" id="KW-1185">Reference proteome</keyword>
<evidence type="ECO:0008006" key="4">
    <source>
        <dbReference type="Google" id="ProtNLM"/>
    </source>
</evidence>
<gene>
    <name evidence="2" type="ORF">NQ315_014955</name>
</gene>
<proteinExistence type="predicted"/>
<name>A0AAV8V9R2_9CUCU</name>
<evidence type="ECO:0000313" key="3">
    <source>
        <dbReference type="Proteomes" id="UP001159042"/>
    </source>
</evidence>
<evidence type="ECO:0000256" key="1">
    <source>
        <dbReference type="SAM" id="SignalP"/>
    </source>
</evidence>
<accession>A0AAV8V9R2</accession>
<dbReference type="EMBL" id="JANEYG010000232">
    <property type="protein sequence ID" value="KAJ8910949.1"/>
    <property type="molecule type" value="Genomic_DNA"/>
</dbReference>
<dbReference type="InterPro" id="IPR012337">
    <property type="entry name" value="RNaseH-like_sf"/>
</dbReference>
<dbReference type="Proteomes" id="UP001159042">
    <property type="component" value="Unassembled WGS sequence"/>
</dbReference>
<protein>
    <recommendedName>
        <fullName evidence="4">RNase H type-1 domain-containing protein</fullName>
    </recommendedName>
</protein>